<dbReference type="InterPro" id="IPR027417">
    <property type="entry name" value="P-loop_NTPase"/>
</dbReference>
<dbReference type="Pfam" id="PF17288">
    <property type="entry name" value="Terminase_3C"/>
    <property type="match status" value="1"/>
</dbReference>
<organism evidence="4">
    <name type="scientific">uncultured Caudovirales phage</name>
    <dbReference type="NCBI Taxonomy" id="2100421"/>
    <lineage>
        <taxon>Viruses</taxon>
        <taxon>Duplodnaviria</taxon>
        <taxon>Heunggongvirae</taxon>
        <taxon>Uroviricota</taxon>
        <taxon>Caudoviricetes</taxon>
        <taxon>Peduoviridae</taxon>
        <taxon>Maltschvirus</taxon>
        <taxon>Maltschvirus maltsch</taxon>
    </lineage>
</organism>
<protein>
    <submittedName>
        <fullName evidence="4">XtmB Phage terminase large subunit</fullName>
    </submittedName>
</protein>
<dbReference type="SUPFAM" id="SSF52540">
    <property type="entry name" value="P-loop containing nucleoside triphosphate hydrolases"/>
    <property type="match status" value="1"/>
</dbReference>
<dbReference type="PANTHER" id="PTHR39184">
    <property type="match status" value="1"/>
</dbReference>
<dbReference type="Gene3D" id="3.40.50.300">
    <property type="entry name" value="P-loop containing nucleotide triphosphate hydrolases"/>
    <property type="match status" value="1"/>
</dbReference>
<dbReference type="Gene3D" id="3.30.420.280">
    <property type="match status" value="1"/>
</dbReference>
<sequence length="407" mass="46539">MSEFKVLDPFGPLFWSDKTYFLISGGRASGKSTQAAAYFVIKLMGDDFFRGVISRYTQKSIKSSIYRDILDLIESWGISNYIKIDGDEITNRINGNMIITHAMKLQDGTMTAKGKGLAKVTHLLIDEATELPSEEEFIKLNDSFRTKGVDRKILILFNPTTKRHWIHVRWYIDGQPNSKWFDDHEFIHTTYHGNIDNLDAKKVAEWERMKGLDPEYYAHHVMGEWTEGVVGKIFSDWQIGDSPAGIDTTYGLDFGFSSDPTSLVKVSKHNGRLYLEQMVYETGLTNEDLHQRMVRLGIPKNAQIIADSAEPKSIEELKRKGWRIEGAYKGPDSIRNGIDKIKQFEVYVHPNSTDILDEYAQYCWKAGTDKPIDSNNHAMDSIRYALSKENQGVYGFYRKGANKFIPD</sequence>
<evidence type="ECO:0000259" key="1">
    <source>
        <dbReference type="Pfam" id="PF04466"/>
    </source>
</evidence>
<dbReference type="PANTHER" id="PTHR39184:SF1">
    <property type="entry name" value="PBSX PHAGE TERMINASE LARGE SUBUNIT"/>
    <property type="match status" value="1"/>
</dbReference>
<dbReference type="InterPro" id="IPR035412">
    <property type="entry name" value="Terminase_L_N"/>
</dbReference>
<name>A0A6J5NAZ1_9CAUD</name>
<proteinExistence type="predicted"/>
<evidence type="ECO:0000313" key="4">
    <source>
        <dbReference type="EMBL" id="CAB4154621.1"/>
    </source>
</evidence>
<dbReference type="InterPro" id="IPR052380">
    <property type="entry name" value="Viral_DNA_packaging_terminase"/>
</dbReference>
<dbReference type="EMBL" id="LR796289">
    <property type="protein sequence ID" value="CAB4134686.1"/>
    <property type="molecule type" value="Genomic_DNA"/>
</dbReference>
<feature type="domain" description="Phage terminase large subunit C-terminal" evidence="2">
    <location>
        <begin position="253"/>
        <end position="387"/>
    </location>
</feature>
<dbReference type="InterPro" id="IPR006437">
    <property type="entry name" value="Phage_terminase_lsu"/>
</dbReference>
<reference evidence="4" key="1">
    <citation type="submission" date="2020-04" db="EMBL/GenBank/DDBJ databases">
        <authorList>
            <person name="Chiriac C."/>
            <person name="Salcher M."/>
            <person name="Ghai R."/>
            <person name="Kavagutti S V."/>
        </authorList>
    </citation>
    <scope>NUCLEOTIDE SEQUENCE</scope>
</reference>
<dbReference type="NCBIfam" id="TIGR01547">
    <property type="entry name" value="phage_term_2"/>
    <property type="match status" value="1"/>
</dbReference>
<evidence type="ECO:0000313" key="3">
    <source>
        <dbReference type="EMBL" id="CAB4134686.1"/>
    </source>
</evidence>
<dbReference type="InterPro" id="IPR035413">
    <property type="entry name" value="Terminase_L_C"/>
</dbReference>
<gene>
    <name evidence="3" type="ORF">UFOVP282_19</name>
    <name evidence="4" type="ORF">UFOVP643_16</name>
</gene>
<dbReference type="Pfam" id="PF04466">
    <property type="entry name" value="Terminase_3"/>
    <property type="match status" value="1"/>
</dbReference>
<accession>A0A6J5NAZ1</accession>
<evidence type="ECO:0000259" key="2">
    <source>
        <dbReference type="Pfam" id="PF17288"/>
    </source>
</evidence>
<dbReference type="EMBL" id="LR796619">
    <property type="protein sequence ID" value="CAB4154621.1"/>
    <property type="molecule type" value="Genomic_DNA"/>
</dbReference>
<feature type="domain" description="Phage terminase large subunit N-terminal" evidence="1">
    <location>
        <begin position="18"/>
        <end position="224"/>
    </location>
</feature>